<name>A0ABQ0CA28_9PROT</name>
<dbReference type="PANTHER" id="PTHR35984">
    <property type="entry name" value="PERIPLASMIC SERINE PROTEASE"/>
    <property type="match status" value="1"/>
</dbReference>
<dbReference type="PANTHER" id="PTHR35984:SF1">
    <property type="entry name" value="PERIPLASMIC SERINE PROTEASE"/>
    <property type="match status" value="1"/>
</dbReference>
<dbReference type="EMBL" id="BAAFGK010000004">
    <property type="protein sequence ID" value="GAB0057730.1"/>
    <property type="molecule type" value="Genomic_DNA"/>
</dbReference>
<sequence>MPTWNKVLQEITEKEKAGHQSVDLVRRAYLLKLNRHTKRNIIAYYSGWLTKPPQTPNMTIGDDDLNGFMSVVHALDRSRGLDLLLHTPGGDIAATEALVSYLWKMFDRDLRVIVPQLAMSAGTMVACAARTIVMGKQSSLGPIDPQLNGLPAQGVLEEFQVAIKQVEHEPASLPIWQAIIGKYHPTFLWECQQAIQWASQMVENWLANNMFAGRQTSVNDAKKVVEFLSNHDITKSHSRHISFDKCLEIGLNIELLENDNKFQDLVLTVHHAYMLTIAKTQTIKIIENHKGIALVTLSG</sequence>
<gene>
    <name evidence="1" type="ORF">SIID45300_02062</name>
</gene>
<keyword evidence="2" id="KW-1185">Reference proteome</keyword>
<dbReference type="InterPro" id="IPR002825">
    <property type="entry name" value="Pept_S49_ser-pept_pro"/>
</dbReference>
<comment type="caution">
    <text evidence="1">The sequence shown here is derived from an EMBL/GenBank/DDBJ whole genome shotgun (WGS) entry which is preliminary data.</text>
</comment>
<proteinExistence type="predicted"/>
<dbReference type="Proteomes" id="UP001628193">
    <property type="component" value="Unassembled WGS sequence"/>
</dbReference>
<dbReference type="SUPFAM" id="SSF52096">
    <property type="entry name" value="ClpP/crotonase"/>
    <property type="match status" value="1"/>
</dbReference>
<evidence type="ECO:0000313" key="1">
    <source>
        <dbReference type="EMBL" id="GAB0057730.1"/>
    </source>
</evidence>
<protein>
    <recommendedName>
        <fullName evidence="3">Serine protease</fullName>
    </recommendedName>
</protein>
<reference evidence="1 2" key="1">
    <citation type="submission" date="2024-09" db="EMBL/GenBank/DDBJ databases">
        <title>Draft genome sequence of Candidatus Magnetaquicoccaceae bacterium FCR-1.</title>
        <authorList>
            <person name="Shimoshige H."/>
            <person name="Shimamura S."/>
            <person name="Taoka A."/>
            <person name="Kobayashi H."/>
            <person name="Maekawa T."/>
        </authorList>
    </citation>
    <scope>NUCLEOTIDE SEQUENCE [LARGE SCALE GENOMIC DNA]</scope>
    <source>
        <strain evidence="1 2">FCR-1</strain>
    </source>
</reference>
<dbReference type="InterPro" id="IPR029045">
    <property type="entry name" value="ClpP/crotonase-like_dom_sf"/>
</dbReference>
<organism evidence="1 2">
    <name type="scientific">Candidatus Magnetaquiglobus chichijimensis</name>
    <dbReference type="NCBI Taxonomy" id="3141448"/>
    <lineage>
        <taxon>Bacteria</taxon>
        <taxon>Pseudomonadati</taxon>
        <taxon>Pseudomonadota</taxon>
        <taxon>Magnetococcia</taxon>
        <taxon>Magnetococcales</taxon>
        <taxon>Candidatus Magnetaquicoccaceae</taxon>
        <taxon>Candidatus Magnetaquiglobus</taxon>
    </lineage>
</organism>
<accession>A0ABQ0CA28</accession>
<evidence type="ECO:0000313" key="2">
    <source>
        <dbReference type="Proteomes" id="UP001628193"/>
    </source>
</evidence>
<evidence type="ECO:0008006" key="3">
    <source>
        <dbReference type="Google" id="ProtNLM"/>
    </source>
</evidence>
<dbReference type="Gene3D" id="3.90.226.10">
    <property type="entry name" value="2-enoyl-CoA Hydratase, Chain A, domain 1"/>
    <property type="match status" value="1"/>
</dbReference>
<dbReference type="Pfam" id="PF01972">
    <property type="entry name" value="SDH_protease"/>
    <property type="match status" value="1"/>
</dbReference>
<dbReference type="RefSeq" id="WP_420905423.1">
    <property type="nucleotide sequence ID" value="NZ_BAAFGK010000004.1"/>
</dbReference>